<evidence type="ECO:0000313" key="1">
    <source>
        <dbReference type="EMBL" id="KAJ0013965.1"/>
    </source>
</evidence>
<accession>A0ACC0XAB0</accession>
<dbReference type="Proteomes" id="UP001163603">
    <property type="component" value="Chromosome 13"/>
</dbReference>
<proteinExistence type="predicted"/>
<protein>
    <submittedName>
        <fullName evidence="1">Uncharacterized protein</fullName>
    </submittedName>
</protein>
<name>A0ACC0XAB0_9ROSI</name>
<sequence length="107" mass="11793">MVEEGKLKDLPIQLVQGQSVVTAKTSEGFDSSSIAYSKQINELCSQGKYKGMQCAFLRKQNKRQFDIDSAAIEHRSDSTVGLLKILPVKLGWVDLDCTGTLRSEDIG</sequence>
<reference evidence="2" key="1">
    <citation type="journal article" date="2023" name="G3 (Bethesda)">
        <title>Genome assembly and association tests identify interacting loci associated with vigor, precocity, and sex in interspecific pistachio rootstocks.</title>
        <authorList>
            <person name="Palmer W."/>
            <person name="Jacygrad E."/>
            <person name="Sagayaradj S."/>
            <person name="Cavanaugh K."/>
            <person name="Han R."/>
            <person name="Bertier L."/>
            <person name="Beede B."/>
            <person name="Kafkas S."/>
            <person name="Golino D."/>
            <person name="Preece J."/>
            <person name="Michelmore R."/>
        </authorList>
    </citation>
    <scope>NUCLEOTIDE SEQUENCE [LARGE SCALE GENOMIC DNA]</scope>
</reference>
<organism evidence="1 2">
    <name type="scientific">Pistacia integerrima</name>
    <dbReference type="NCBI Taxonomy" id="434235"/>
    <lineage>
        <taxon>Eukaryota</taxon>
        <taxon>Viridiplantae</taxon>
        <taxon>Streptophyta</taxon>
        <taxon>Embryophyta</taxon>
        <taxon>Tracheophyta</taxon>
        <taxon>Spermatophyta</taxon>
        <taxon>Magnoliopsida</taxon>
        <taxon>eudicotyledons</taxon>
        <taxon>Gunneridae</taxon>
        <taxon>Pentapetalae</taxon>
        <taxon>rosids</taxon>
        <taxon>malvids</taxon>
        <taxon>Sapindales</taxon>
        <taxon>Anacardiaceae</taxon>
        <taxon>Pistacia</taxon>
    </lineage>
</organism>
<comment type="caution">
    <text evidence="1">The sequence shown here is derived from an EMBL/GenBank/DDBJ whole genome shotgun (WGS) entry which is preliminary data.</text>
</comment>
<keyword evidence="2" id="KW-1185">Reference proteome</keyword>
<dbReference type="EMBL" id="CM047748">
    <property type="protein sequence ID" value="KAJ0013965.1"/>
    <property type="molecule type" value="Genomic_DNA"/>
</dbReference>
<evidence type="ECO:0000313" key="2">
    <source>
        <dbReference type="Proteomes" id="UP001163603"/>
    </source>
</evidence>
<gene>
    <name evidence="1" type="ORF">Pint_21739</name>
</gene>